<feature type="signal peptide" evidence="1">
    <location>
        <begin position="1"/>
        <end position="17"/>
    </location>
</feature>
<protein>
    <recommendedName>
        <fullName evidence="3">Secreted protein</fullName>
    </recommendedName>
</protein>
<dbReference type="EMBL" id="HACG01050398">
    <property type="protein sequence ID" value="CEK97263.1"/>
    <property type="molecule type" value="Transcribed_RNA"/>
</dbReference>
<feature type="chain" id="PRO_5002112319" description="Secreted protein" evidence="1">
    <location>
        <begin position="18"/>
        <end position="91"/>
    </location>
</feature>
<keyword evidence="1" id="KW-0732">Signal</keyword>
<organism evidence="2">
    <name type="scientific">Arion vulgaris</name>
    <dbReference type="NCBI Taxonomy" id="1028688"/>
    <lineage>
        <taxon>Eukaryota</taxon>
        <taxon>Metazoa</taxon>
        <taxon>Spiralia</taxon>
        <taxon>Lophotrochozoa</taxon>
        <taxon>Mollusca</taxon>
        <taxon>Gastropoda</taxon>
        <taxon>Heterobranchia</taxon>
        <taxon>Euthyneura</taxon>
        <taxon>Panpulmonata</taxon>
        <taxon>Eupulmonata</taxon>
        <taxon>Stylommatophora</taxon>
        <taxon>Helicina</taxon>
        <taxon>Arionoidea</taxon>
        <taxon>Arionidae</taxon>
        <taxon>Arion</taxon>
    </lineage>
</organism>
<evidence type="ECO:0000313" key="2">
    <source>
        <dbReference type="EMBL" id="CEK97263.1"/>
    </source>
</evidence>
<name>A0A0B7BW73_9EUPU</name>
<feature type="non-terminal residue" evidence="2">
    <location>
        <position position="1"/>
    </location>
</feature>
<dbReference type="AlphaFoldDB" id="A0A0B7BW73"/>
<proteinExistence type="predicted"/>
<accession>A0A0B7BW73</accession>
<sequence>HCLHHWTDLLFVILIQAVIFVRLWSPETELFSTGMLFPVDVAPTHTSGHICHFFLPTDRPDLVYREKLQMRIVHVGRNLIIKQILIHTCRV</sequence>
<reference evidence="2" key="1">
    <citation type="submission" date="2014-12" db="EMBL/GenBank/DDBJ databases">
        <title>Insight into the proteome of Arion vulgaris.</title>
        <authorList>
            <person name="Aradska J."/>
            <person name="Bulat T."/>
            <person name="Smidak R."/>
            <person name="Sarate P."/>
            <person name="Gangsoo J."/>
            <person name="Sialana F."/>
            <person name="Bilban M."/>
            <person name="Lubec G."/>
        </authorList>
    </citation>
    <scope>NUCLEOTIDE SEQUENCE</scope>
    <source>
        <tissue evidence="2">Skin</tissue>
    </source>
</reference>
<evidence type="ECO:0000256" key="1">
    <source>
        <dbReference type="SAM" id="SignalP"/>
    </source>
</evidence>
<gene>
    <name evidence="2" type="primary">ORF215240</name>
</gene>
<evidence type="ECO:0008006" key="3">
    <source>
        <dbReference type="Google" id="ProtNLM"/>
    </source>
</evidence>